<feature type="region of interest" description="Disordered" evidence="1">
    <location>
        <begin position="550"/>
        <end position="672"/>
    </location>
</feature>
<reference evidence="2" key="2">
    <citation type="submission" date="2008-12" db="EMBL/GenBank/DDBJ databases">
        <title>Improved gene annotation of the rice (Oryza sativa) genomes.</title>
        <authorList>
            <person name="Wang J."/>
            <person name="Li R."/>
            <person name="Fan W."/>
            <person name="Huang Q."/>
            <person name="Zhang J."/>
            <person name="Zhou Y."/>
            <person name="Hu Y."/>
            <person name="Zi S."/>
            <person name="Li J."/>
            <person name="Ni P."/>
            <person name="Zheng H."/>
            <person name="Zhang Y."/>
            <person name="Zhao M."/>
            <person name="Hao Q."/>
            <person name="McDermott J."/>
            <person name="Samudrala R."/>
            <person name="Kristiansen K."/>
            <person name="Wong G.K.-S."/>
        </authorList>
    </citation>
    <scope>NUCLEOTIDE SEQUENCE</scope>
</reference>
<protein>
    <submittedName>
        <fullName evidence="2">Uncharacterized protein</fullName>
    </submittedName>
</protein>
<reference evidence="2" key="1">
    <citation type="journal article" date="2005" name="PLoS Biol.">
        <title>The genomes of Oryza sativa: a history of duplications.</title>
        <authorList>
            <person name="Yu J."/>
            <person name="Wang J."/>
            <person name="Lin W."/>
            <person name="Li S."/>
            <person name="Li H."/>
            <person name="Zhou J."/>
            <person name="Ni P."/>
            <person name="Dong W."/>
            <person name="Hu S."/>
            <person name="Zeng C."/>
            <person name="Zhang J."/>
            <person name="Zhang Y."/>
            <person name="Li R."/>
            <person name="Xu Z."/>
            <person name="Li S."/>
            <person name="Li X."/>
            <person name="Zheng H."/>
            <person name="Cong L."/>
            <person name="Lin L."/>
            <person name="Yin J."/>
            <person name="Geng J."/>
            <person name="Li G."/>
            <person name="Shi J."/>
            <person name="Liu J."/>
            <person name="Lv H."/>
            <person name="Li J."/>
            <person name="Wang J."/>
            <person name="Deng Y."/>
            <person name="Ran L."/>
            <person name="Shi X."/>
            <person name="Wang X."/>
            <person name="Wu Q."/>
            <person name="Li C."/>
            <person name="Ren X."/>
            <person name="Wang J."/>
            <person name="Wang X."/>
            <person name="Li D."/>
            <person name="Liu D."/>
            <person name="Zhang X."/>
            <person name="Ji Z."/>
            <person name="Zhao W."/>
            <person name="Sun Y."/>
            <person name="Zhang Z."/>
            <person name="Bao J."/>
            <person name="Han Y."/>
            <person name="Dong L."/>
            <person name="Ji J."/>
            <person name="Chen P."/>
            <person name="Wu S."/>
            <person name="Liu J."/>
            <person name="Xiao Y."/>
            <person name="Bu D."/>
            <person name="Tan J."/>
            <person name="Yang L."/>
            <person name="Ye C."/>
            <person name="Zhang J."/>
            <person name="Xu J."/>
            <person name="Zhou Y."/>
            <person name="Yu Y."/>
            <person name="Zhang B."/>
            <person name="Zhuang S."/>
            <person name="Wei H."/>
            <person name="Liu B."/>
            <person name="Lei M."/>
            <person name="Yu H."/>
            <person name="Li Y."/>
            <person name="Xu H."/>
            <person name="Wei S."/>
            <person name="He X."/>
            <person name="Fang L."/>
            <person name="Zhang Z."/>
            <person name="Zhang Y."/>
            <person name="Huang X."/>
            <person name="Su Z."/>
            <person name="Tong W."/>
            <person name="Li J."/>
            <person name="Tong Z."/>
            <person name="Li S."/>
            <person name="Ye J."/>
            <person name="Wang L."/>
            <person name="Fang L."/>
            <person name="Lei T."/>
            <person name="Chen C."/>
            <person name="Chen H."/>
            <person name="Xu Z."/>
            <person name="Li H."/>
            <person name="Huang H."/>
            <person name="Zhang F."/>
            <person name="Xu H."/>
            <person name="Li N."/>
            <person name="Zhao C."/>
            <person name="Li S."/>
            <person name="Dong L."/>
            <person name="Huang Y."/>
            <person name="Li L."/>
            <person name="Xi Y."/>
            <person name="Qi Q."/>
            <person name="Li W."/>
            <person name="Zhang B."/>
            <person name="Hu W."/>
            <person name="Zhang Y."/>
            <person name="Tian X."/>
            <person name="Jiao Y."/>
            <person name="Liang X."/>
            <person name="Jin J."/>
            <person name="Gao L."/>
            <person name="Zheng W."/>
            <person name="Hao B."/>
            <person name="Liu S."/>
            <person name="Wang W."/>
            <person name="Yuan L."/>
            <person name="Cao M."/>
            <person name="McDermott J."/>
            <person name="Samudrala R."/>
            <person name="Wang J."/>
            <person name="Wong G.K."/>
            <person name="Yang H."/>
        </authorList>
    </citation>
    <scope>NUCLEOTIDE SEQUENCE [LARGE SCALE GENOMIC DNA]</scope>
</reference>
<dbReference type="EMBL" id="CM000143">
    <property type="protein sequence ID" value="EEE65064.1"/>
    <property type="molecule type" value="Genomic_DNA"/>
</dbReference>
<feature type="compositionally biased region" description="Basic and acidic residues" evidence="1">
    <location>
        <begin position="578"/>
        <end position="589"/>
    </location>
</feature>
<feature type="compositionally biased region" description="Basic and acidic residues" evidence="1">
    <location>
        <begin position="553"/>
        <end position="563"/>
    </location>
</feature>
<feature type="compositionally biased region" description="Basic residues" evidence="1">
    <location>
        <begin position="659"/>
        <end position="672"/>
    </location>
</feature>
<dbReference type="Pfam" id="PF13365">
    <property type="entry name" value="Trypsin_2"/>
    <property type="match status" value="1"/>
</dbReference>
<organism evidence="2">
    <name type="scientific">Oryza sativa subsp. japonica</name>
    <name type="common">Rice</name>
    <dbReference type="NCBI Taxonomy" id="39947"/>
    <lineage>
        <taxon>Eukaryota</taxon>
        <taxon>Viridiplantae</taxon>
        <taxon>Streptophyta</taxon>
        <taxon>Embryophyta</taxon>
        <taxon>Tracheophyta</taxon>
        <taxon>Spermatophyta</taxon>
        <taxon>Magnoliopsida</taxon>
        <taxon>Liliopsida</taxon>
        <taxon>Poales</taxon>
        <taxon>Poaceae</taxon>
        <taxon>BOP clade</taxon>
        <taxon>Oryzoideae</taxon>
        <taxon>Oryzeae</taxon>
        <taxon>Oryzinae</taxon>
        <taxon>Oryza</taxon>
        <taxon>Oryza sativa</taxon>
    </lineage>
</organism>
<feature type="region of interest" description="Disordered" evidence="1">
    <location>
        <begin position="496"/>
        <end position="518"/>
    </location>
</feature>
<dbReference type="Proteomes" id="UP000007752">
    <property type="component" value="Chromosome 6"/>
</dbReference>
<evidence type="ECO:0000256" key="1">
    <source>
        <dbReference type="SAM" id="MobiDB-lite"/>
    </source>
</evidence>
<dbReference type="AlphaFoldDB" id="B9FRF3"/>
<dbReference type="PANTHER" id="PTHR18868:SF49">
    <property type="entry name" value="OS11G0147200 PROTEIN"/>
    <property type="match status" value="1"/>
</dbReference>
<feature type="compositionally biased region" description="Basic and acidic residues" evidence="1">
    <location>
        <begin position="647"/>
        <end position="658"/>
    </location>
</feature>
<accession>B9FRF3</accession>
<sequence>MWKAKRGGGDLPRSFHKNSRAFKNEWISGIAIEHQFFTKFLTTATLVRALNATTKHHDDLKIQVRLDGTRLYDGYMAEYDLDNDFSVVEVYSVRDVQVGPFQSALESLPHGEVLAVGHDTSGEIMVETVELNGDSKVSEDDRDLHCKISKVHLHDDMSISFLFLLGMEATEIFDFLPEASIGEKSNSHPEVHGDFLNQEQLDLDSMGYPKLPSSMLGAGMILVNSFEDPFGDIYGEGVWRKFSRRASILNRNVVALASFNASLVRDSGDENKIDENLRIKVFLNNQCKEGKLEHCNLHYNIALVSVKYRALRPLNTSFDCKSSRVVAVGRCFNSGTLMATSGRLVPWTGTLDCQFLACSTCKITKAGIGSPLVNLDGNVIGMNFYDTRIGTPFLLWEEICKILASFETKSESSGDIGNASGACFWKMPRDVKNKVNRWSVPKPRWCRPEDAESDDDDKLAFDDTGQLQYSYILGRKVKLLRLTIPISVPIVEAKSTDEPGVDPFAQRKQKKKRVEKQGKNRLENLKKAAKVGALPSHIQLAATSLPITGTKADLPKKSRKEDLENVAGMGSATASGGKFDEKLPGEKPPKHPGKHKKFIPVAEGEGMGNLGKQQNDKILMSLLARNSEQLDANTMYKVKKEKRRRKDREMSSRSDKLKPQKKPFKKSSKKKA</sequence>
<dbReference type="SUPFAM" id="SSF50494">
    <property type="entry name" value="Trypsin-like serine proteases"/>
    <property type="match status" value="2"/>
</dbReference>
<gene>
    <name evidence="2" type="ORF">OsJ_20079</name>
</gene>
<proteinExistence type="predicted"/>
<dbReference type="PANTHER" id="PTHR18868">
    <property type="entry name" value="OS07G0665300 PROTEIN-RELATED"/>
    <property type="match status" value="1"/>
</dbReference>
<feature type="compositionally biased region" description="Basic residues" evidence="1">
    <location>
        <begin position="637"/>
        <end position="646"/>
    </location>
</feature>
<evidence type="ECO:0000313" key="2">
    <source>
        <dbReference type="EMBL" id="EEE65064.1"/>
    </source>
</evidence>
<dbReference type="InterPro" id="IPR009003">
    <property type="entry name" value="Peptidase_S1_PA"/>
</dbReference>
<name>B9FRF3_ORYSJ</name>